<gene>
    <name evidence="2" type="ORF">SUNI508_00796</name>
</gene>
<organism evidence="2 3">
    <name type="scientific">Seiridium unicorne</name>
    <dbReference type="NCBI Taxonomy" id="138068"/>
    <lineage>
        <taxon>Eukaryota</taxon>
        <taxon>Fungi</taxon>
        <taxon>Dikarya</taxon>
        <taxon>Ascomycota</taxon>
        <taxon>Pezizomycotina</taxon>
        <taxon>Sordariomycetes</taxon>
        <taxon>Xylariomycetidae</taxon>
        <taxon>Amphisphaeriales</taxon>
        <taxon>Sporocadaceae</taxon>
        <taxon>Seiridium</taxon>
    </lineage>
</organism>
<dbReference type="Proteomes" id="UP001408356">
    <property type="component" value="Unassembled WGS sequence"/>
</dbReference>
<reference evidence="2 3" key="1">
    <citation type="journal article" date="2024" name="J. Plant Pathol.">
        <title>Sequence and assembly of the genome of Seiridium unicorne, isolate CBS 538.82, causal agent of cypress canker disease.</title>
        <authorList>
            <person name="Scali E."/>
            <person name="Rocca G.D."/>
            <person name="Danti R."/>
            <person name="Garbelotto M."/>
            <person name="Barberini S."/>
            <person name="Baroncelli R."/>
            <person name="Emiliani G."/>
        </authorList>
    </citation>
    <scope>NUCLEOTIDE SEQUENCE [LARGE SCALE GENOMIC DNA]</scope>
    <source>
        <strain evidence="2 3">BM-138-508</strain>
    </source>
</reference>
<sequence length="196" mass="22473">MSTGKLIITAKGADAKLINRLLLHVRDWEFGHEDSWDMHRILRTKDEASAGELPLDAPPVIESLENQWEGLSLEEVEKLMLLKDDGKGSTSLFLVLDDNGRQDQTLIVAHRALNLDGDTFWLPEYNKVRVPWQEVHGMWVNLDIANMDFEAFCDDEIGAGENRWWAYRPVVGEDHYVEFAKKRDSAIKELEKLDLA</sequence>
<accession>A0ABR2V2K9</accession>
<dbReference type="Pfam" id="PF21962">
    <property type="entry name" value="DUF6924"/>
    <property type="match status" value="1"/>
</dbReference>
<name>A0ABR2V2K9_9PEZI</name>
<proteinExistence type="predicted"/>
<dbReference type="EMBL" id="JARVKF010000223">
    <property type="protein sequence ID" value="KAK9420705.1"/>
    <property type="molecule type" value="Genomic_DNA"/>
</dbReference>
<feature type="domain" description="DUF6924" evidence="1">
    <location>
        <begin position="65"/>
        <end position="154"/>
    </location>
</feature>
<dbReference type="InterPro" id="IPR053832">
    <property type="entry name" value="DUF6924"/>
</dbReference>
<evidence type="ECO:0000313" key="2">
    <source>
        <dbReference type="EMBL" id="KAK9420705.1"/>
    </source>
</evidence>
<keyword evidence="3" id="KW-1185">Reference proteome</keyword>
<protein>
    <recommendedName>
        <fullName evidence="1">DUF6924 domain-containing protein</fullName>
    </recommendedName>
</protein>
<evidence type="ECO:0000259" key="1">
    <source>
        <dbReference type="Pfam" id="PF21962"/>
    </source>
</evidence>
<comment type="caution">
    <text evidence="2">The sequence shown here is derived from an EMBL/GenBank/DDBJ whole genome shotgun (WGS) entry which is preliminary data.</text>
</comment>
<evidence type="ECO:0000313" key="3">
    <source>
        <dbReference type="Proteomes" id="UP001408356"/>
    </source>
</evidence>